<keyword evidence="11 14" id="KW-1133">Transmembrane helix</keyword>
<name>A0A9X6NBU3_HYPEX</name>
<dbReference type="GO" id="GO:0031902">
    <property type="term" value="C:late endosome membrane"/>
    <property type="evidence" value="ECO:0007669"/>
    <property type="project" value="UniProtKB-SubCell"/>
</dbReference>
<feature type="transmembrane region" description="Helical" evidence="14">
    <location>
        <begin position="1061"/>
        <end position="1083"/>
    </location>
</feature>
<reference evidence="20" key="1">
    <citation type="submission" date="2017-01" db="EMBL/GenBank/DDBJ databases">
        <title>Comparative genomics of anhydrobiosis in the tardigrade Hypsibius dujardini.</title>
        <authorList>
            <person name="Yoshida Y."/>
            <person name="Koutsovoulos G."/>
            <person name="Laetsch D."/>
            <person name="Stevens L."/>
            <person name="Kumar S."/>
            <person name="Horikawa D."/>
            <person name="Ishino K."/>
            <person name="Komine S."/>
            <person name="Tomita M."/>
            <person name="Blaxter M."/>
            <person name="Arakawa K."/>
        </authorList>
    </citation>
    <scope>NUCLEOTIDE SEQUENCE [LARGE SCALE GENOMIC DNA]</scope>
    <source>
        <strain evidence="20">Z151</strain>
    </source>
</reference>
<dbReference type="Gene3D" id="3.40.1110.10">
    <property type="entry name" value="Calcium-transporting ATPase, cytoplasmic domain N"/>
    <property type="match status" value="1"/>
</dbReference>
<dbReference type="OrthoDB" id="48943at2759"/>
<sequence length="1325" mass="148601">MEGPDGTTNAYGTLHNHSPTTNQYKFAGQHFVNNGEEDQMEIYGYRRSTAKSIATTALIFATLGFLQLLFFWKPELQLYMMYSRCTLDLATCVLLKNEYYQTFVSRVEILTFKSVKKSKSAVDDKLLELTETTPYIVPAGKGKFIPAHSIKVFDCCRARYWWNDACHGFEKIAGLGDDCDIEYFLEQEGLCKEEEIKRRRLFGENSISVEVEHVWKILWKEALNPFYIFQAFSVTVWFIDGYYYYAAAIVVISTVSLALTVHETRAQQKALRDRVHDVEVVQVLRSDGSVETVEGSSLVPGDIVIIPPHGCTMVCDAALIAGNCIVNESSLTGESVPVTKTPLNPEHENEIFKIRAQARHILFSGTRVLQTRFYGNELVKAVVIRTGFMTSKGELVRSIMFPAPVDFQFYRHTYMFVGMLAAVASCGLVYSVALRMYRAEPWKSIIIRSLDLITIAVPPALPAALTVGIVFAQRRLKAAKVFCMSPKTINISGTTNLICFDKTGTLTEDGLDFKGIVPADGGRFDQMVDSAATMERGPLLLTMTTCHSLTLINSELSGDPLDLIMFKATGWSLEEPHTEETSKFDLLVPTVVKPKKRQGDDEELSEVGIVREFPFSSSVQRMSVIVKQLQEPTFQYFCKGAPEKILTLCRPETVPHDFYEKLESFTRKGDRVIAMAWKDLGSVRFLKIHKLKREDLEVELNFLGFLLLENRLKPDTAQVIHSLKKAGLRSVMVTGDNIQTAISVARECGIVGMTEDVQIVTADPSKMTWAWTADMTQEDRKMLSRELAEGRPDDKIHLAVAGSSFENIRKFHPEGLKKMLLEGAIFARMSPFEKEMLIDCFKDQGYFVAMCGDGANDCGALKSAHTGISLSESEAAAAAPFTYTKGSIRCVPEIIREGRAALVTSFGIFKYIACYSLTQFVSCLMLYWVGTNLADWQFLYIDMFELTMLSITFGRTAAYKRIVKDPPPSSLLAFVPIFSLVMHLIIVITAQVVAFVLVQQQPFYINRTEVLSFLNTSKKDESHEYRCYENYAVFGVSIFQYIWLALAFAKGPPYRRLVLTNTFFMATVVFFCVFDVFLVLFPTDFIAYHFQLFVPPEMNFRGVLIGIAAVNLVCSLILEFFCIDFILFKRAGKHVKWIRSSTYLGDIEAAIRQKMDPHWWTKIEISPSKPALHLPPSIASHTGFMEMPLVDPSASFGTTASSSFLGGPTDFPILPASSSYGSGLVLVNESENHVHSAHSHPAMEMPSNVTFEEPVEVIPLLDPPPSYERESSRDSPRFLEPVSREEPSSSEQQPTVTFVREASTDDDETAAMLGTLSPHPHVEYA</sequence>
<dbReference type="Proteomes" id="UP000192578">
    <property type="component" value="Unassembled WGS sequence"/>
</dbReference>
<evidence type="ECO:0000259" key="18">
    <source>
        <dbReference type="Pfam" id="PF12409"/>
    </source>
</evidence>
<dbReference type="GO" id="GO:0005524">
    <property type="term" value="F:ATP binding"/>
    <property type="evidence" value="ECO:0007669"/>
    <property type="project" value="UniProtKB-UniRule"/>
</dbReference>
<dbReference type="Gene3D" id="1.20.1110.10">
    <property type="entry name" value="Calcium-transporting ATPase, transmembrane domain"/>
    <property type="match status" value="1"/>
</dbReference>
<feature type="transmembrane region" description="Helical" evidence="14">
    <location>
        <begin position="414"/>
        <end position="433"/>
    </location>
</feature>
<evidence type="ECO:0000256" key="6">
    <source>
        <dbReference type="ARBA" id="ARBA00022741"/>
    </source>
</evidence>
<evidence type="ECO:0000256" key="8">
    <source>
        <dbReference type="ARBA" id="ARBA00022840"/>
    </source>
</evidence>
<dbReference type="SFLD" id="SFLDS00003">
    <property type="entry name" value="Haloacid_Dehalogenase"/>
    <property type="match status" value="1"/>
</dbReference>
<keyword evidence="3" id="KW-0597">Phosphoprotein</keyword>
<feature type="transmembrane region" description="Helical" evidence="14">
    <location>
        <begin position="242"/>
        <end position="262"/>
    </location>
</feature>
<feature type="compositionally biased region" description="Basic and acidic residues" evidence="15">
    <location>
        <begin position="1267"/>
        <end position="1287"/>
    </location>
</feature>
<dbReference type="Pfam" id="PF00690">
    <property type="entry name" value="Cation_ATPase_N"/>
    <property type="match status" value="1"/>
</dbReference>
<dbReference type="InterPro" id="IPR036412">
    <property type="entry name" value="HAD-like_sf"/>
</dbReference>
<evidence type="ECO:0000313" key="20">
    <source>
        <dbReference type="Proteomes" id="UP000192578"/>
    </source>
</evidence>
<dbReference type="InterPro" id="IPR008250">
    <property type="entry name" value="ATPase_P-typ_transduc_dom_A_sf"/>
</dbReference>
<dbReference type="InterPro" id="IPR006544">
    <property type="entry name" value="P-type_TPase_V"/>
</dbReference>
<dbReference type="FunFam" id="3.40.50.1000:FF:000068">
    <property type="entry name" value="Cation-transporting ATPase"/>
    <property type="match status" value="1"/>
</dbReference>
<dbReference type="SUPFAM" id="SSF81653">
    <property type="entry name" value="Calcium ATPase, transduction domain A"/>
    <property type="match status" value="1"/>
</dbReference>
<evidence type="ECO:0000256" key="9">
    <source>
        <dbReference type="ARBA" id="ARBA00022842"/>
    </source>
</evidence>
<dbReference type="Gene3D" id="3.40.50.1000">
    <property type="entry name" value="HAD superfamily/HAD-like"/>
    <property type="match status" value="1"/>
</dbReference>
<proteinExistence type="inferred from homology"/>
<dbReference type="InterPro" id="IPR023298">
    <property type="entry name" value="ATPase_P-typ_TM_dom_sf"/>
</dbReference>
<dbReference type="EMBL" id="MTYJ01000221">
    <property type="protein sequence ID" value="OWA51300.1"/>
    <property type="molecule type" value="Genomic_DNA"/>
</dbReference>
<dbReference type="PRINTS" id="PR00121">
    <property type="entry name" value="NAKATPASE"/>
</dbReference>
<dbReference type="Gene3D" id="2.70.150.10">
    <property type="entry name" value="Calcium-transporting ATPase, cytoplasmic transduction domain A"/>
    <property type="match status" value="1"/>
</dbReference>
<dbReference type="SFLD" id="SFLDG00002">
    <property type="entry name" value="C1.7:_P-type_atpase_like"/>
    <property type="match status" value="1"/>
</dbReference>
<evidence type="ECO:0000256" key="12">
    <source>
        <dbReference type="ARBA" id="ARBA00023136"/>
    </source>
</evidence>
<organism evidence="19 20">
    <name type="scientific">Hypsibius exemplaris</name>
    <name type="common">Freshwater tardigrade</name>
    <dbReference type="NCBI Taxonomy" id="2072580"/>
    <lineage>
        <taxon>Eukaryota</taxon>
        <taxon>Metazoa</taxon>
        <taxon>Ecdysozoa</taxon>
        <taxon>Tardigrada</taxon>
        <taxon>Eutardigrada</taxon>
        <taxon>Parachela</taxon>
        <taxon>Hypsibioidea</taxon>
        <taxon>Hypsibiidae</taxon>
        <taxon>Hypsibius</taxon>
    </lineage>
</organism>
<evidence type="ECO:0000256" key="1">
    <source>
        <dbReference type="ARBA" id="ARBA00004107"/>
    </source>
</evidence>
<feature type="transmembrane region" description="Helical" evidence="14">
    <location>
        <begin position="1031"/>
        <end position="1049"/>
    </location>
</feature>
<evidence type="ECO:0000256" key="10">
    <source>
        <dbReference type="ARBA" id="ARBA00022967"/>
    </source>
</evidence>
<protein>
    <recommendedName>
        <fullName evidence="14">Cation-transporting ATPase</fullName>
        <ecNumber evidence="14">7.2.2.-</ecNumber>
    </recommendedName>
</protein>
<dbReference type="SUPFAM" id="SSF81665">
    <property type="entry name" value="Calcium ATPase, transmembrane domain M"/>
    <property type="match status" value="1"/>
</dbReference>
<comment type="caution">
    <text evidence="19">The sequence shown here is derived from an EMBL/GenBank/DDBJ whole genome shotgun (WGS) entry which is preliminary data.</text>
</comment>
<dbReference type="GO" id="GO:0046872">
    <property type="term" value="F:metal ion binding"/>
    <property type="evidence" value="ECO:0007669"/>
    <property type="project" value="UniProtKB-UniRule"/>
</dbReference>
<dbReference type="GO" id="GO:0016887">
    <property type="term" value="F:ATP hydrolysis activity"/>
    <property type="evidence" value="ECO:0007669"/>
    <property type="project" value="InterPro"/>
</dbReference>
<feature type="transmembrane region" description="Helical" evidence="14">
    <location>
        <begin position="445"/>
        <end position="472"/>
    </location>
</feature>
<feature type="region of interest" description="Disordered" evidence="15">
    <location>
        <begin position="1259"/>
        <end position="1325"/>
    </location>
</feature>
<keyword evidence="9 14" id="KW-0460">Magnesium</keyword>
<dbReference type="InterPro" id="IPR047819">
    <property type="entry name" value="P5A-ATPase_N"/>
</dbReference>
<evidence type="ECO:0000259" key="17">
    <source>
        <dbReference type="Pfam" id="PF00690"/>
    </source>
</evidence>
<dbReference type="InterPro" id="IPR059000">
    <property type="entry name" value="ATPase_P-type_domA"/>
</dbReference>
<dbReference type="PANTHER" id="PTHR45630">
    <property type="entry name" value="CATION-TRANSPORTING ATPASE-RELATED"/>
    <property type="match status" value="1"/>
</dbReference>
<accession>A0A9X6NBU3</accession>
<comment type="subcellular location">
    <subcellularLocation>
        <location evidence="1">Late endosome membrane</location>
        <topology evidence="1">Multi-pass membrane protein</topology>
    </subcellularLocation>
    <subcellularLocation>
        <location evidence="14">Membrane</location>
        <topology evidence="14">Multi-pass membrane protein</topology>
    </subcellularLocation>
</comment>
<keyword evidence="8 14" id="KW-0067">ATP-binding</keyword>
<feature type="domain" description="P5B-type ATPase N-terminal" evidence="18">
    <location>
        <begin position="36"/>
        <end position="163"/>
    </location>
</feature>
<dbReference type="GO" id="GO:0140358">
    <property type="term" value="F:P-type transmembrane transporter activity"/>
    <property type="evidence" value="ECO:0007669"/>
    <property type="project" value="InterPro"/>
</dbReference>
<dbReference type="PRINTS" id="PR00119">
    <property type="entry name" value="CATATPASE"/>
</dbReference>
<keyword evidence="10 14" id="KW-1278">Translocase</keyword>
<dbReference type="Pfam" id="PF12409">
    <property type="entry name" value="P5-ATPase"/>
    <property type="match status" value="1"/>
</dbReference>
<dbReference type="InterPro" id="IPR001757">
    <property type="entry name" value="P_typ_ATPase"/>
</dbReference>
<evidence type="ECO:0000256" key="13">
    <source>
        <dbReference type="ARBA" id="ARBA00049360"/>
    </source>
</evidence>
<dbReference type="GO" id="GO:0019829">
    <property type="term" value="F:ATPase-coupled monoatomic cation transmembrane transporter activity"/>
    <property type="evidence" value="ECO:0007669"/>
    <property type="project" value="UniProtKB-UniRule"/>
</dbReference>
<dbReference type="PANTHER" id="PTHR45630:SF8">
    <property type="entry name" value="CATION-TRANSPORTING ATPASE"/>
    <property type="match status" value="1"/>
</dbReference>
<feature type="transmembrane region" description="Helical" evidence="14">
    <location>
        <begin position="53"/>
        <end position="72"/>
    </location>
</feature>
<keyword evidence="12 14" id="KW-0472">Membrane</keyword>
<dbReference type="NCBIfam" id="TIGR01494">
    <property type="entry name" value="ATPase_P-type"/>
    <property type="match status" value="1"/>
</dbReference>
<keyword evidence="6 14" id="KW-0547">Nucleotide-binding</keyword>
<dbReference type="SUPFAM" id="SSF81660">
    <property type="entry name" value="Metal cation-transporting ATPase, ATP-binding domain N"/>
    <property type="match status" value="1"/>
</dbReference>
<evidence type="ECO:0000256" key="4">
    <source>
        <dbReference type="ARBA" id="ARBA00022692"/>
    </source>
</evidence>
<dbReference type="InterPro" id="IPR044492">
    <property type="entry name" value="P_typ_ATPase_HD_dom"/>
</dbReference>
<evidence type="ECO:0000256" key="2">
    <source>
        <dbReference type="ARBA" id="ARBA00006000"/>
    </source>
</evidence>
<evidence type="ECO:0000256" key="15">
    <source>
        <dbReference type="SAM" id="MobiDB-lite"/>
    </source>
</evidence>
<feature type="transmembrane region" description="Helical" evidence="14">
    <location>
        <begin position="908"/>
        <end position="930"/>
    </location>
</feature>
<dbReference type="PROSITE" id="PS00154">
    <property type="entry name" value="ATPASE_E1_E2"/>
    <property type="match status" value="1"/>
</dbReference>
<evidence type="ECO:0000256" key="3">
    <source>
        <dbReference type="ARBA" id="ARBA00022553"/>
    </source>
</evidence>
<keyword evidence="20" id="KW-1185">Reference proteome</keyword>
<gene>
    <name evidence="19" type="ORF">BV898_15790</name>
</gene>
<comment type="similarity">
    <text evidence="2 14">Belongs to the cation transport ATPase (P-type) (TC 3.A.3) family. Type V subfamily.</text>
</comment>
<dbReference type="InterPro" id="IPR004014">
    <property type="entry name" value="ATPase_P-typ_cation-transptr_N"/>
</dbReference>
<evidence type="ECO:0000256" key="11">
    <source>
        <dbReference type="ARBA" id="ARBA00022989"/>
    </source>
</evidence>
<keyword evidence="4 14" id="KW-0812">Transmembrane</keyword>
<dbReference type="InterPro" id="IPR023214">
    <property type="entry name" value="HAD_sf"/>
</dbReference>
<dbReference type="Pfam" id="PF13246">
    <property type="entry name" value="Cation_ATPase"/>
    <property type="match status" value="1"/>
</dbReference>
<feature type="domain" description="P-type ATPase A" evidence="16">
    <location>
        <begin position="280"/>
        <end position="399"/>
    </location>
</feature>
<feature type="transmembrane region" description="Helical" evidence="14">
    <location>
        <begin position="1103"/>
        <end position="1128"/>
    </location>
</feature>
<dbReference type="InterPro" id="IPR023299">
    <property type="entry name" value="ATPase_P-typ_cyto_dom_N"/>
</dbReference>
<comment type="catalytic activity">
    <reaction evidence="13 14">
        <text>ATP + H2O = ADP + phosphate + H(+)</text>
        <dbReference type="Rhea" id="RHEA:13065"/>
        <dbReference type="ChEBI" id="CHEBI:15377"/>
        <dbReference type="ChEBI" id="CHEBI:15378"/>
        <dbReference type="ChEBI" id="CHEBI:30616"/>
        <dbReference type="ChEBI" id="CHEBI:43474"/>
        <dbReference type="ChEBI" id="CHEBI:456216"/>
    </reaction>
</comment>
<dbReference type="Pfam" id="PF00122">
    <property type="entry name" value="E1-E2_ATPase"/>
    <property type="match status" value="1"/>
</dbReference>
<evidence type="ECO:0000256" key="7">
    <source>
        <dbReference type="ARBA" id="ARBA00022753"/>
    </source>
</evidence>
<dbReference type="InterPro" id="IPR018303">
    <property type="entry name" value="ATPase_P-typ_P_site"/>
</dbReference>
<dbReference type="SUPFAM" id="SSF56784">
    <property type="entry name" value="HAD-like"/>
    <property type="match status" value="1"/>
</dbReference>
<evidence type="ECO:0000313" key="19">
    <source>
        <dbReference type="EMBL" id="OWA51300.1"/>
    </source>
</evidence>
<dbReference type="GO" id="GO:0015203">
    <property type="term" value="F:polyamine transmembrane transporter activity"/>
    <property type="evidence" value="ECO:0007669"/>
    <property type="project" value="TreeGrafter"/>
</dbReference>
<dbReference type="GO" id="GO:0006874">
    <property type="term" value="P:intracellular calcium ion homeostasis"/>
    <property type="evidence" value="ECO:0007669"/>
    <property type="project" value="TreeGrafter"/>
</dbReference>
<evidence type="ECO:0000256" key="14">
    <source>
        <dbReference type="RuleBase" id="RU362082"/>
    </source>
</evidence>
<dbReference type="NCBIfam" id="TIGR01657">
    <property type="entry name" value="P-ATPase-V"/>
    <property type="match status" value="1"/>
</dbReference>
<feature type="domain" description="Cation-transporting P-type ATPase N-terminal" evidence="17">
    <location>
        <begin position="187"/>
        <end position="237"/>
    </location>
</feature>
<keyword evidence="7" id="KW-0967">Endosome</keyword>
<evidence type="ECO:0000256" key="5">
    <source>
        <dbReference type="ARBA" id="ARBA00022723"/>
    </source>
</evidence>
<dbReference type="SFLD" id="SFLDF00027">
    <property type="entry name" value="p-type_atpase"/>
    <property type="match status" value="1"/>
</dbReference>
<dbReference type="FunFam" id="1.20.1110.10:FF:000023">
    <property type="entry name" value="Cation-transporting ATPase"/>
    <property type="match status" value="1"/>
</dbReference>
<dbReference type="FunFam" id="3.40.1110.10:FF:000026">
    <property type="entry name" value="Cation-transporting ATPase"/>
    <property type="match status" value="1"/>
</dbReference>
<evidence type="ECO:0000259" key="16">
    <source>
        <dbReference type="Pfam" id="PF00122"/>
    </source>
</evidence>
<feature type="transmembrane region" description="Helical" evidence="14">
    <location>
        <begin position="971"/>
        <end position="998"/>
    </location>
</feature>
<keyword evidence="5 14" id="KW-0479">Metal-binding</keyword>
<dbReference type="EC" id="7.2.2.-" evidence="14"/>